<dbReference type="GO" id="GO:0000981">
    <property type="term" value="F:DNA-binding transcription factor activity, RNA polymerase II-specific"/>
    <property type="evidence" value="ECO:0007669"/>
    <property type="project" value="InterPro"/>
</dbReference>
<dbReference type="Gene3D" id="4.10.240.10">
    <property type="entry name" value="Zn(2)-C6 fungal-type DNA-binding domain"/>
    <property type="match status" value="1"/>
</dbReference>
<dbReference type="PANTHER" id="PTHR33050">
    <property type="entry name" value="REVERSE TRANSCRIPTASE DOMAIN-CONTAINING PROTEIN"/>
    <property type="match status" value="1"/>
</dbReference>
<dbReference type="PANTHER" id="PTHR33050:SF7">
    <property type="entry name" value="RIBONUCLEASE H"/>
    <property type="match status" value="1"/>
</dbReference>
<dbReference type="PROSITE" id="PS50048">
    <property type="entry name" value="ZN2_CY6_FUNGAL_2"/>
    <property type="match status" value="1"/>
</dbReference>
<dbReference type="InterPro" id="IPR043502">
    <property type="entry name" value="DNA/RNA_pol_sf"/>
</dbReference>
<dbReference type="CDD" id="cd00067">
    <property type="entry name" value="GAL4"/>
    <property type="match status" value="1"/>
</dbReference>
<evidence type="ECO:0000259" key="2">
    <source>
        <dbReference type="PROSITE" id="PS50048"/>
    </source>
</evidence>
<dbReference type="Pfam" id="PF00172">
    <property type="entry name" value="Zn_clus"/>
    <property type="match status" value="1"/>
</dbReference>
<dbReference type="OrthoDB" id="3255824at2759"/>
<dbReference type="InterPro" id="IPR052055">
    <property type="entry name" value="Hepadnavirus_pol/RT"/>
</dbReference>
<sequence>MPPRQTHHTGRPRCDACVQSHGRCNRALPACGSCVKYDRECSYQEETPEPQSRQSSIEPAARTAGMRIPRVTPTILGSYAPSLTPIPSRAASPTHDATAIRRTRSLSSILGDRTDIPNRKRDERSPSPTIANELAARTERLRRLRAQINIEASEVLRLDAILNRHPSADSQNGRRGTTAADDRQLEEVLAASTGGLVPSHATASGDTDDSIIPGFQASGVILTVPDSIIQNMKKGWHTPFSIAMLRDDYCIALASRPRKGRTIAFGDEGDEVTFAASAESFDSSLPEDCLTYEEWVQAWRRLLHLIQLYFSEPNAQRWRAHFTFIDTRPNRAKQWKLWLRYDIAVRRATRSDRRIDPSVFHASIFHDLIPQYTVDTALKATTPSNTFPMTQARQIHVMPKGHTTGAGAAGAAGTPMLPSHAPNISKRQAKKFLLNEAEVTPGSFMANPSATNTTELEAHVEILCARMANTPALCVVPTNTGPKHADVDPRKIVTPLIPSMWEHVLRSLNLWHQFHDIPVGLSQGFRIGTSATLQTTSIPPNHKSSIDHAEFVDKAIQKEIQEGRYSGPFTPHDLEAMIGPFRSAPLGVVAKSKPGEFRIVQDFSFPRGGGIHPALNSEINADDFTCDWGFFHDIVAVVLTCPPGTQAATLDVDAAYRRMPIYPGDQIHTVVAWKDRVWVDHCVPFGATSSNGIFGRCGDAMAKVAEARGMGPVRKWVDDFLFFRYTQAQYSMQDIFTLADQLGWPWKESKTVPFAETFTYLGFEWHLPSRTVSIPKAKRDKYMERTREWLAKPRADLAQTEKLVGSLSHCTQVMTNGIPHLAGLISFSASFPRTHSVRFRLHIISVRARTDAEWWLEQLSNPCTKTLHPRHPPVEMQLFMDASTSFGIGIMVEGHIAAWRLLPHWRRPGIDIGWAEMAAVEITLAAIIGRGIQNCTATFHSDNKGVIFALQAGRSRNEHQNRILMRIRETAAQYNIDIEITYIKSSENPADGPSRGILPPDMPPIQWPFTFPPDLSQLMTRCMM</sequence>
<dbReference type="Gene3D" id="3.10.10.10">
    <property type="entry name" value="HIV Type 1 Reverse Transcriptase, subunit A, domain 1"/>
    <property type="match status" value="1"/>
</dbReference>
<dbReference type="AlphaFoldDB" id="A0A0B7F5K6"/>
<feature type="compositionally biased region" description="Basic and acidic residues" evidence="1">
    <location>
        <begin position="112"/>
        <end position="125"/>
    </location>
</feature>
<proteinExistence type="predicted"/>
<dbReference type="SUPFAM" id="SSF56672">
    <property type="entry name" value="DNA/RNA polymerases"/>
    <property type="match status" value="1"/>
</dbReference>
<feature type="region of interest" description="Disordered" evidence="1">
    <location>
        <begin position="79"/>
        <end position="131"/>
    </location>
</feature>
<dbReference type="InterPro" id="IPR001138">
    <property type="entry name" value="Zn2Cys6_DnaBD"/>
</dbReference>
<evidence type="ECO:0000313" key="3">
    <source>
        <dbReference type="EMBL" id="CEL52825.1"/>
    </source>
</evidence>
<dbReference type="EMBL" id="LN679204">
    <property type="protein sequence ID" value="CEL52825.1"/>
    <property type="molecule type" value="Genomic_DNA"/>
</dbReference>
<keyword evidence="4" id="KW-1185">Reference proteome</keyword>
<feature type="region of interest" description="Disordered" evidence="1">
    <location>
        <begin position="44"/>
        <end position="63"/>
    </location>
</feature>
<gene>
    <name evidence="3" type="ORF">RSOLAG1IB_11170</name>
</gene>
<reference evidence="3 4" key="1">
    <citation type="submission" date="2014-11" db="EMBL/GenBank/DDBJ databases">
        <authorList>
            <person name="Wibberg Daniel"/>
        </authorList>
    </citation>
    <scope>NUCLEOTIDE SEQUENCE [LARGE SCALE GENOMIC DNA]</scope>
    <source>
        <strain evidence="3">Rhizoctonia solani AG1-IB 7/3/14</strain>
    </source>
</reference>
<feature type="domain" description="Zn(2)-C6 fungal-type" evidence="2">
    <location>
        <begin position="13"/>
        <end position="43"/>
    </location>
</feature>
<dbReference type="Proteomes" id="UP000059188">
    <property type="component" value="Unassembled WGS sequence"/>
</dbReference>
<accession>A0A0B7F5K6</accession>
<protein>
    <submittedName>
        <fullName evidence="3">Zn_clus Fungal Zn(2)-Cys(6) binuclear cluster domain</fullName>
    </submittedName>
</protein>
<dbReference type="SMART" id="SM00066">
    <property type="entry name" value="GAL4"/>
    <property type="match status" value="1"/>
</dbReference>
<evidence type="ECO:0000256" key="1">
    <source>
        <dbReference type="SAM" id="MobiDB-lite"/>
    </source>
</evidence>
<dbReference type="GO" id="GO:0008270">
    <property type="term" value="F:zinc ion binding"/>
    <property type="evidence" value="ECO:0007669"/>
    <property type="project" value="InterPro"/>
</dbReference>
<dbReference type="Gene3D" id="3.30.70.270">
    <property type="match status" value="1"/>
</dbReference>
<evidence type="ECO:0000313" key="4">
    <source>
        <dbReference type="Proteomes" id="UP000059188"/>
    </source>
</evidence>
<dbReference type="InterPro" id="IPR036864">
    <property type="entry name" value="Zn2-C6_fun-type_DNA-bd_sf"/>
</dbReference>
<dbReference type="STRING" id="1108050.A0A0B7F5K6"/>
<name>A0A0B7F5K6_THACB</name>
<organism evidence="3 4">
    <name type="scientific">Thanatephorus cucumeris (strain AG1-IB / isolate 7/3/14)</name>
    <name type="common">Lettuce bottom rot fungus</name>
    <name type="synonym">Rhizoctonia solani</name>
    <dbReference type="NCBI Taxonomy" id="1108050"/>
    <lineage>
        <taxon>Eukaryota</taxon>
        <taxon>Fungi</taxon>
        <taxon>Dikarya</taxon>
        <taxon>Basidiomycota</taxon>
        <taxon>Agaricomycotina</taxon>
        <taxon>Agaricomycetes</taxon>
        <taxon>Cantharellales</taxon>
        <taxon>Ceratobasidiaceae</taxon>
        <taxon>Rhizoctonia</taxon>
        <taxon>Rhizoctonia solani AG-1</taxon>
    </lineage>
</organism>
<dbReference type="InterPro" id="IPR043128">
    <property type="entry name" value="Rev_trsase/Diguanyl_cyclase"/>
</dbReference>
<dbReference type="SUPFAM" id="SSF57701">
    <property type="entry name" value="Zn2/Cys6 DNA-binding domain"/>
    <property type="match status" value="1"/>
</dbReference>